<evidence type="ECO:0000313" key="2">
    <source>
        <dbReference type="Proteomes" id="UP001415857"/>
    </source>
</evidence>
<organism evidence="1 2">
    <name type="scientific">Liquidambar formosana</name>
    <name type="common">Formosan gum</name>
    <dbReference type="NCBI Taxonomy" id="63359"/>
    <lineage>
        <taxon>Eukaryota</taxon>
        <taxon>Viridiplantae</taxon>
        <taxon>Streptophyta</taxon>
        <taxon>Embryophyta</taxon>
        <taxon>Tracheophyta</taxon>
        <taxon>Spermatophyta</taxon>
        <taxon>Magnoliopsida</taxon>
        <taxon>eudicotyledons</taxon>
        <taxon>Gunneridae</taxon>
        <taxon>Pentapetalae</taxon>
        <taxon>Saxifragales</taxon>
        <taxon>Altingiaceae</taxon>
        <taxon>Liquidambar</taxon>
    </lineage>
</organism>
<name>A0AAP0SA03_LIQFO</name>
<protein>
    <submittedName>
        <fullName evidence="1">Uncharacterized protein</fullName>
    </submittedName>
</protein>
<proteinExistence type="predicted"/>
<sequence length="109" mass="12277">MLSFRPWCGPFGWLESRKFSRGNLCLHRWSWINIIIRSENCHLGQSTITHRSELGYSASDFIRAIDAVRGCCCLGHWGCFARDVKGHILCIFPASVGVVDSNLPESGKH</sequence>
<comment type="caution">
    <text evidence="1">The sequence shown here is derived from an EMBL/GenBank/DDBJ whole genome shotgun (WGS) entry which is preliminary data.</text>
</comment>
<keyword evidence="2" id="KW-1185">Reference proteome</keyword>
<dbReference type="EMBL" id="JBBPBK010000002">
    <property type="protein sequence ID" value="KAK9289789.1"/>
    <property type="molecule type" value="Genomic_DNA"/>
</dbReference>
<dbReference type="AlphaFoldDB" id="A0AAP0SA03"/>
<evidence type="ECO:0000313" key="1">
    <source>
        <dbReference type="EMBL" id="KAK9289789.1"/>
    </source>
</evidence>
<gene>
    <name evidence="1" type="ORF">L1049_007948</name>
</gene>
<dbReference type="Proteomes" id="UP001415857">
    <property type="component" value="Unassembled WGS sequence"/>
</dbReference>
<accession>A0AAP0SA03</accession>
<reference evidence="1 2" key="1">
    <citation type="journal article" date="2024" name="Plant J.">
        <title>Genome sequences and population genomics reveal climatic adaptation and genomic divergence between two closely related sweetgum species.</title>
        <authorList>
            <person name="Xu W.Q."/>
            <person name="Ren C.Q."/>
            <person name="Zhang X.Y."/>
            <person name="Comes H.P."/>
            <person name="Liu X.H."/>
            <person name="Li Y.G."/>
            <person name="Kettle C.J."/>
            <person name="Jalonen R."/>
            <person name="Gaisberger H."/>
            <person name="Ma Y.Z."/>
            <person name="Qiu Y.X."/>
        </authorList>
    </citation>
    <scope>NUCLEOTIDE SEQUENCE [LARGE SCALE GENOMIC DNA]</scope>
    <source>
        <strain evidence="1">Hangzhou</strain>
    </source>
</reference>